<dbReference type="AlphaFoldDB" id="A0A8H6IXV5"/>
<protein>
    <submittedName>
        <fullName evidence="2">Heterokaryon incompatibility protein</fullName>
    </submittedName>
</protein>
<sequence>MASPNPLAQTADFPYIPLNESRNEIRVLNLQTLELPPLANLRDEPPEWHGLVHCTLEHVSLDAHLSDYRLFESRSQIRPLSRRNSDEGWRRFSNERYRSFSPTRVSSPAERARSHQRYHRFAWGDYGALSYAWGDQAVRVPIIMDGRVVLVGQNLEAALRALSTDPDYVDGLKIWADAICINQKDFVERNRQVKRMHMIYGKALIVSIWLGKVPDEAIADMTVLHECVIKCKSETAASEVLEAALSDPKRKEVIKNTIDIVVGAQYWTRVWVIQEKCLGPFDPSILFGTFRMGLIPLKNFLQRATNIREAVRAREKVWRVLKLVELVEANQERVRRGRATTPEERRKDQDDLGLLLMVGRLAGSLDLRDRLYGLMGMIPEYVTKHIEPDYAKDVGNVFCDFARALVSGFESFDIVLTGTSDSTLNLPSWVPDLTSEWDPYLWGTDCDASWGQETEFSLELNDRVLVTRGFEVDVVDGIAPHLGWTQGGLSVVGGVVPSTCTDMPEDPKAAIIRTLHRAAVLDCSTGTTVLDIPWLNSLEPSDPDVMALKERGWGPVLNHANLNDLNLFRRQVNDHWRPWGREFKSFFPQAEDMGECRNPKAFTESLDKHVGIVYPVFTTRRGLFGTATLKSLQKGDSIFVILGCSAPIIMRRREGGWTVVGQCFVNGLMCGEAKALLDSGTHRLEEVRLI</sequence>
<feature type="domain" description="Heterokaryon incompatibility" evidence="1">
    <location>
        <begin position="126"/>
        <end position="275"/>
    </location>
</feature>
<gene>
    <name evidence="2" type="ORF">CSOJ01_11593</name>
</gene>
<dbReference type="EMBL" id="WIGN01000271">
    <property type="protein sequence ID" value="KAF6802466.1"/>
    <property type="molecule type" value="Genomic_DNA"/>
</dbReference>
<organism evidence="2 3">
    <name type="scientific">Colletotrichum sojae</name>
    <dbReference type="NCBI Taxonomy" id="2175907"/>
    <lineage>
        <taxon>Eukaryota</taxon>
        <taxon>Fungi</taxon>
        <taxon>Dikarya</taxon>
        <taxon>Ascomycota</taxon>
        <taxon>Pezizomycotina</taxon>
        <taxon>Sordariomycetes</taxon>
        <taxon>Hypocreomycetidae</taxon>
        <taxon>Glomerellales</taxon>
        <taxon>Glomerellaceae</taxon>
        <taxon>Colletotrichum</taxon>
        <taxon>Colletotrichum orchidearum species complex</taxon>
    </lineage>
</organism>
<evidence type="ECO:0000259" key="1">
    <source>
        <dbReference type="Pfam" id="PF06985"/>
    </source>
</evidence>
<dbReference type="Pfam" id="PF06985">
    <property type="entry name" value="HET"/>
    <property type="match status" value="1"/>
</dbReference>
<name>A0A8H6IXV5_9PEZI</name>
<evidence type="ECO:0000313" key="2">
    <source>
        <dbReference type="EMBL" id="KAF6802466.1"/>
    </source>
</evidence>
<dbReference type="Proteomes" id="UP000652219">
    <property type="component" value="Unassembled WGS sequence"/>
</dbReference>
<comment type="caution">
    <text evidence="2">The sequence shown here is derived from an EMBL/GenBank/DDBJ whole genome shotgun (WGS) entry which is preliminary data.</text>
</comment>
<keyword evidence="3" id="KW-1185">Reference proteome</keyword>
<dbReference type="PANTHER" id="PTHR24148">
    <property type="entry name" value="ANKYRIN REPEAT DOMAIN-CONTAINING PROTEIN 39 HOMOLOG-RELATED"/>
    <property type="match status" value="1"/>
</dbReference>
<evidence type="ECO:0000313" key="3">
    <source>
        <dbReference type="Proteomes" id="UP000652219"/>
    </source>
</evidence>
<dbReference type="InterPro" id="IPR052895">
    <property type="entry name" value="HetReg/Transcr_Mod"/>
</dbReference>
<dbReference type="InterPro" id="IPR010730">
    <property type="entry name" value="HET"/>
</dbReference>
<proteinExistence type="predicted"/>
<accession>A0A8H6IXV5</accession>
<reference evidence="2 3" key="1">
    <citation type="journal article" date="2020" name="Phytopathology">
        <title>Genome Sequence Resources of Colletotrichum truncatum, C. plurivorum, C. musicola, and C. sojae: Four Species Pathogenic to Soybean (Glycine max).</title>
        <authorList>
            <person name="Rogerio F."/>
            <person name="Boufleur T.R."/>
            <person name="Ciampi-Guillardi M."/>
            <person name="Sukno S.A."/>
            <person name="Thon M.R."/>
            <person name="Massola Junior N.S."/>
            <person name="Baroncelli R."/>
        </authorList>
    </citation>
    <scope>NUCLEOTIDE SEQUENCE [LARGE SCALE GENOMIC DNA]</scope>
    <source>
        <strain evidence="2 3">LFN0009</strain>
    </source>
</reference>
<dbReference type="PANTHER" id="PTHR24148:SF73">
    <property type="entry name" value="HET DOMAIN PROTEIN (AFU_ORTHOLOGUE AFUA_8G01020)"/>
    <property type="match status" value="1"/>
</dbReference>